<keyword evidence="2" id="KW-0227">DNA damage</keyword>
<evidence type="ECO:0000313" key="5">
    <source>
        <dbReference type="Proteomes" id="UP000285820"/>
    </source>
</evidence>
<comment type="caution">
    <text evidence="4">The sequence shown here is derived from an EMBL/GenBank/DDBJ whole genome shotgun (WGS) entry which is preliminary data.</text>
</comment>
<evidence type="ECO:0000256" key="2">
    <source>
        <dbReference type="ARBA" id="ARBA00022763"/>
    </source>
</evidence>
<proteinExistence type="inferred from homology"/>
<organism evidence="4 5">
    <name type="scientific">Roseburia inulinivorans</name>
    <dbReference type="NCBI Taxonomy" id="360807"/>
    <lineage>
        <taxon>Bacteria</taxon>
        <taxon>Bacillati</taxon>
        <taxon>Bacillota</taxon>
        <taxon>Clostridia</taxon>
        <taxon>Lachnospirales</taxon>
        <taxon>Lachnospiraceae</taxon>
        <taxon>Roseburia</taxon>
    </lineage>
</organism>
<accession>A0A3R6AGR3</accession>
<dbReference type="GO" id="GO:0006281">
    <property type="term" value="P:DNA repair"/>
    <property type="evidence" value="ECO:0007669"/>
    <property type="project" value="UniProtKB-KW"/>
</dbReference>
<name>A0A3R6AGR3_9FIRM</name>
<keyword evidence="3" id="KW-0234">DNA repair</keyword>
<dbReference type="InterPro" id="IPR041247">
    <property type="entry name" value="Rad52_fam"/>
</dbReference>
<evidence type="ECO:0000256" key="3">
    <source>
        <dbReference type="ARBA" id="ARBA00023204"/>
    </source>
</evidence>
<evidence type="ECO:0000313" key="4">
    <source>
        <dbReference type="EMBL" id="RGR67468.1"/>
    </source>
</evidence>
<dbReference type="Proteomes" id="UP000285820">
    <property type="component" value="Unassembled WGS sequence"/>
</dbReference>
<dbReference type="EMBL" id="QRUN01000014">
    <property type="protein sequence ID" value="RGR67468.1"/>
    <property type="molecule type" value="Genomic_DNA"/>
</dbReference>
<sequence>MEFRALTEKEIDARVATVNEKGCSLLLYKDARCDMRILDEAVGLERWQRKHELINGNLFCNVGINFPAEDGDHWVWKQDVGTESYTEKEKGQASDSFKRACFNWGIGRELYTAPYIWIPAKDVALTQKNNKWSTYDKFKVEQIIIKDGEIVALSIRNESLKRRVFLYDIRKKDVDK</sequence>
<reference evidence="4 5" key="1">
    <citation type="submission" date="2018-08" db="EMBL/GenBank/DDBJ databases">
        <title>A genome reference for cultivated species of the human gut microbiota.</title>
        <authorList>
            <person name="Zou Y."/>
            <person name="Xue W."/>
            <person name="Luo G."/>
        </authorList>
    </citation>
    <scope>NUCLEOTIDE SEQUENCE [LARGE SCALE GENOMIC DNA]</scope>
    <source>
        <strain evidence="4 5">AF24-4</strain>
    </source>
</reference>
<dbReference type="RefSeq" id="WP_118126360.1">
    <property type="nucleotide sequence ID" value="NZ_QRUN01000014.1"/>
</dbReference>
<dbReference type="AlphaFoldDB" id="A0A3R6AGR3"/>
<gene>
    <name evidence="4" type="ORF">DWY29_10485</name>
</gene>
<protein>
    <submittedName>
        <fullName evidence="4">Uncharacterized protein</fullName>
    </submittedName>
</protein>
<dbReference type="Pfam" id="PF04098">
    <property type="entry name" value="Rad52_Rad22"/>
    <property type="match status" value="1"/>
</dbReference>
<evidence type="ECO:0000256" key="1">
    <source>
        <dbReference type="ARBA" id="ARBA00006638"/>
    </source>
</evidence>
<comment type="similarity">
    <text evidence="1">Belongs to the RAD52 family.</text>
</comment>